<dbReference type="InterPro" id="IPR011742">
    <property type="entry name" value="CRISPR-assoc_prot_TM1812"/>
</dbReference>
<dbReference type="NCBIfam" id="TIGR02221">
    <property type="entry name" value="cas_TM1812"/>
    <property type="match status" value="1"/>
</dbReference>
<proteinExistence type="predicted"/>
<dbReference type="InterPro" id="IPR013383">
    <property type="entry name" value="CRISPR-assoc_prot_DxTHG_CS"/>
</dbReference>
<dbReference type="RefSeq" id="WP_119359037.1">
    <property type="nucleotide sequence ID" value="NZ_QWKZ01000006.1"/>
</dbReference>
<dbReference type="Proteomes" id="UP000265800">
    <property type="component" value="Unassembled WGS sequence"/>
</dbReference>
<dbReference type="EMBL" id="QWKZ01000006">
    <property type="protein sequence ID" value="RIH89338.1"/>
    <property type="molecule type" value="Genomic_DNA"/>
</dbReference>
<evidence type="ECO:0000313" key="2">
    <source>
        <dbReference type="Proteomes" id="UP000265800"/>
    </source>
</evidence>
<dbReference type="CDD" id="cd09732">
    <property type="entry name" value="Csx1_III-U"/>
    <property type="match status" value="1"/>
</dbReference>
<dbReference type="NCBIfam" id="TIGR02549">
    <property type="entry name" value="CRISPR_DxTHG"/>
    <property type="match status" value="1"/>
</dbReference>
<sequence>MKVVVSILGLGRWDKDERKYIYEETQYGWGDKDQVKTTLIQEAFAKWFPDAKFLLLATEKAQQERSDGIRNVLSGRDQELVSIPDGKSADEFWDIYNALTNNLQPDSEVILDITHGFRSLGMLAFLAIIFLQAAKRVKLLHVLYGAQEAKGADGTTPIFDLTPFVTMLDWASATNRFLETGYPQKLAELARLDSSYGTFFQPLSNFSLSMQLHDPVRAGNEAKNAIEALEALRLRLNGPMEILGDQIVNQLTPLAFTKGDPDKKQLQAIYAQIDWYIQHQHYEKAVGLAKEWIYLFARWKSNMKIWPDSVECKFSLNSFLKQQENEPLKISYDQLKSLRDQMMHWRGFPSEEGEFTPDNSSFETVTAKVRDALKQLSTTVAQMGLELPEVL</sequence>
<comment type="caution">
    <text evidence="1">The sequence shown here is derived from an EMBL/GenBank/DDBJ whole genome shotgun (WGS) entry which is preliminary data.</text>
</comment>
<evidence type="ECO:0000313" key="1">
    <source>
        <dbReference type="EMBL" id="RIH89338.1"/>
    </source>
</evidence>
<keyword evidence="2" id="KW-1185">Reference proteome</keyword>
<dbReference type="SUPFAM" id="SSF160980">
    <property type="entry name" value="SSO1389-like"/>
    <property type="match status" value="1"/>
</dbReference>
<dbReference type="AlphaFoldDB" id="A0A399EZ91"/>
<protein>
    <submittedName>
        <fullName evidence="1">CRISPR-associated protein</fullName>
    </submittedName>
</protein>
<gene>
    <name evidence="1" type="ORF">Mlute_00333</name>
</gene>
<reference evidence="1 2" key="1">
    <citation type="submission" date="2018-08" db="EMBL/GenBank/DDBJ databases">
        <title>Meiothermus luteus KCTC 52599 genome sequencing project.</title>
        <authorList>
            <person name="Da Costa M.S."/>
            <person name="Albuquerque L."/>
            <person name="Raposo P."/>
            <person name="Froufe H.J.C."/>
            <person name="Barroso C.S."/>
            <person name="Egas C."/>
        </authorList>
    </citation>
    <scope>NUCLEOTIDE SEQUENCE [LARGE SCALE GENOMIC DNA]</scope>
    <source>
        <strain evidence="1 2">KCTC 52599</strain>
    </source>
</reference>
<organism evidence="1 2">
    <name type="scientific">Meiothermus luteus</name>
    <dbReference type="NCBI Taxonomy" id="2026184"/>
    <lineage>
        <taxon>Bacteria</taxon>
        <taxon>Thermotogati</taxon>
        <taxon>Deinococcota</taxon>
        <taxon>Deinococci</taxon>
        <taxon>Thermales</taxon>
        <taxon>Thermaceae</taxon>
        <taxon>Meiothermus</taxon>
    </lineage>
</organism>
<accession>A0A399EZ91</accession>
<name>A0A399EZ91_9DEIN</name>